<dbReference type="InterPro" id="IPR018517">
    <property type="entry name" value="tRNA_hU_synthase_CS"/>
</dbReference>
<feature type="binding site" evidence="9 12">
    <location>
        <begin position="221"/>
        <end position="223"/>
    </location>
    <ligand>
        <name>FMN</name>
        <dbReference type="ChEBI" id="CHEBI:58210"/>
    </ligand>
</feature>
<evidence type="ECO:0000256" key="6">
    <source>
        <dbReference type="ARBA" id="ARBA00022857"/>
    </source>
</evidence>
<name>A0A4Y8RUB9_9HYPH</name>
<dbReference type="PANTHER" id="PTHR42907">
    <property type="entry name" value="FMN-LINKED OXIDOREDUCTASES SUPERFAMILY PROTEIN"/>
    <property type="match status" value="1"/>
</dbReference>
<dbReference type="GO" id="GO:0102264">
    <property type="term" value="F:tRNA-dihydrouridine20 synthase activity"/>
    <property type="evidence" value="ECO:0007669"/>
    <property type="project" value="UniProtKB-EC"/>
</dbReference>
<dbReference type="CDD" id="cd02801">
    <property type="entry name" value="DUS_like_FMN"/>
    <property type="match status" value="1"/>
</dbReference>
<dbReference type="SUPFAM" id="SSF51395">
    <property type="entry name" value="FMN-linked oxidoreductases"/>
    <property type="match status" value="1"/>
</dbReference>
<comment type="similarity">
    <text evidence="10">Belongs to the dus family.</text>
</comment>
<dbReference type="Proteomes" id="UP000298179">
    <property type="component" value="Unassembled WGS sequence"/>
</dbReference>
<keyword evidence="6 9" id="KW-0521">NADP</keyword>
<dbReference type="GO" id="GO:0102266">
    <property type="term" value="F:tRNA-dihydrouridine20a synthase activity"/>
    <property type="evidence" value="ECO:0007669"/>
    <property type="project" value="RHEA"/>
</dbReference>
<organism evidence="14 15">
    <name type="scientific">Jiella endophytica</name>
    <dbReference type="NCBI Taxonomy" id="2558362"/>
    <lineage>
        <taxon>Bacteria</taxon>
        <taxon>Pseudomonadati</taxon>
        <taxon>Pseudomonadota</taxon>
        <taxon>Alphaproteobacteria</taxon>
        <taxon>Hyphomicrobiales</taxon>
        <taxon>Aurantimonadaceae</taxon>
        <taxon>Jiella</taxon>
    </lineage>
</organism>
<dbReference type="NCBIfam" id="NF008774">
    <property type="entry name" value="PRK11815.1"/>
    <property type="match status" value="1"/>
</dbReference>
<feature type="domain" description="DUS-like FMN-binding" evidence="13">
    <location>
        <begin position="24"/>
        <end position="328"/>
    </location>
</feature>
<protein>
    <recommendedName>
        <fullName evidence="9">tRNA-dihydrouridine(20/20a) synthase</fullName>
        <ecNumber evidence="9">1.3.1.91</ecNumber>
    </recommendedName>
    <alternativeName>
        <fullName evidence="9">U20-specific dihydrouridine synthase</fullName>
        <shortName evidence="9">U20-specific Dus</shortName>
    </alternativeName>
    <alternativeName>
        <fullName evidence="9">tRNA-dihydrouridine synthase A</fullName>
    </alternativeName>
</protein>
<evidence type="ECO:0000313" key="15">
    <source>
        <dbReference type="Proteomes" id="UP000298179"/>
    </source>
</evidence>
<dbReference type="Gene3D" id="3.20.20.70">
    <property type="entry name" value="Aldolase class I"/>
    <property type="match status" value="1"/>
</dbReference>
<reference evidence="14 15" key="1">
    <citation type="submission" date="2019-03" db="EMBL/GenBank/DDBJ databases">
        <title>Jiella endophytica sp. nov., a novel endophytic bacterium isolated from root of Ficus microcarpa Linn. f.</title>
        <authorList>
            <person name="Tuo L."/>
        </authorList>
    </citation>
    <scope>NUCLEOTIDE SEQUENCE [LARGE SCALE GENOMIC DNA]</scope>
    <source>
        <strain evidence="14 15">CBS5Q-3</strain>
    </source>
</reference>
<sequence length="345" mass="36874">MTKPPSQSVGNEPPQPAAGSRFAVAPMIDWTDRHCRFFHRQLSRRALLYTEMIVDEAILHGDVERLLGFDAAEHPLALQLGGSDPEKLARATRTALGFGYDEINLNVGCPSDRVQSGTFGACLMRDPALVGECLAAMVEAAAGVPVTVKCRLGVDEQDIEEALDALADAAVAAGVSGIWVHARKAWLQGLSPRENREIPPLDYGRVHRLKARLGAMFVGLNGGLKTLDQARDEAAGLDGVMLGRAAYQTPDVLTGVDAAFFGEPAEVFDTGALIETMIDYAARHIASGGKLNHVTRHMTGLFSGRPGARRWRQMLSEGATRAGAAPELIREAYRQVGEGPASAAA</sequence>
<feature type="site" description="Interacts with tRNA" evidence="9">
    <location>
        <position position="106"/>
    </location>
</feature>
<evidence type="ECO:0000256" key="5">
    <source>
        <dbReference type="ARBA" id="ARBA00022694"/>
    </source>
</evidence>
<evidence type="ECO:0000256" key="2">
    <source>
        <dbReference type="ARBA" id="ARBA00022555"/>
    </source>
</evidence>
<evidence type="ECO:0000256" key="10">
    <source>
        <dbReference type="PIRNR" id="PIRNR006621"/>
    </source>
</evidence>
<evidence type="ECO:0000256" key="9">
    <source>
        <dbReference type="HAMAP-Rule" id="MF_02041"/>
    </source>
</evidence>
<evidence type="ECO:0000256" key="7">
    <source>
        <dbReference type="ARBA" id="ARBA00022884"/>
    </source>
</evidence>
<feature type="binding site" evidence="9 12">
    <location>
        <position position="79"/>
    </location>
    <ligand>
        <name>FMN</name>
        <dbReference type="ChEBI" id="CHEBI:58210"/>
    </ligand>
</feature>
<comment type="catalytic activity">
    <reaction evidence="9">
        <text>5,6-dihydrouridine(20a) in tRNA + NAD(+) = uridine(20a) in tRNA + NADH + H(+)</text>
        <dbReference type="Rhea" id="RHEA:53348"/>
        <dbReference type="Rhea" id="RHEA-COMP:13535"/>
        <dbReference type="Rhea" id="RHEA-COMP:13536"/>
        <dbReference type="ChEBI" id="CHEBI:15378"/>
        <dbReference type="ChEBI" id="CHEBI:57540"/>
        <dbReference type="ChEBI" id="CHEBI:57945"/>
        <dbReference type="ChEBI" id="CHEBI:65315"/>
        <dbReference type="ChEBI" id="CHEBI:74443"/>
    </reaction>
</comment>
<evidence type="ECO:0000256" key="8">
    <source>
        <dbReference type="ARBA" id="ARBA00023002"/>
    </source>
</evidence>
<dbReference type="InterPro" id="IPR035587">
    <property type="entry name" value="DUS-like_FMN-bd"/>
</dbReference>
<keyword evidence="8 9" id="KW-0560">Oxidoreductase</keyword>
<dbReference type="GO" id="GO:0000049">
    <property type="term" value="F:tRNA binding"/>
    <property type="evidence" value="ECO:0007669"/>
    <property type="project" value="UniProtKB-UniRule"/>
</dbReference>
<keyword evidence="15" id="KW-1185">Reference proteome</keyword>
<evidence type="ECO:0000313" key="14">
    <source>
        <dbReference type="EMBL" id="TFF27543.1"/>
    </source>
</evidence>
<feature type="site" description="Interacts with tRNA; defines subfamily-specific binding signature" evidence="9">
    <location>
        <position position="309"/>
    </location>
</feature>
<keyword evidence="12" id="KW-0547">Nucleotide-binding</keyword>
<dbReference type="EC" id="1.3.1.91" evidence="9"/>
<keyword evidence="7 9" id="KW-0694">RNA-binding</keyword>
<evidence type="ECO:0000256" key="12">
    <source>
        <dbReference type="PIRSR" id="PIRSR006621-2"/>
    </source>
</evidence>
<feature type="binding site" evidence="9 12">
    <location>
        <position position="181"/>
    </location>
    <ligand>
        <name>FMN</name>
        <dbReference type="ChEBI" id="CHEBI:58210"/>
    </ligand>
</feature>
<feature type="binding site" evidence="9 12">
    <location>
        <position position="149"/>
    </location>
    <ligand>
        <name>FMN</name>
        <dbReference type="ChEBI" id="CHEBI:58210"/>
    </ligand>
</feature>
<evidence type="ECO:0000256" key="11">
    <source>
        <dbReference type="PIRSR" id="PIRSR006621-1"/>
    </source>
</evidence>
<feature type="binding site" evidence="9 12">
    <location>
        <begin position="243"/>
        <end position="244"/>
    </location>
    <ligand>
        <name>FMN</name>
        <dbReference type="ChEBI" id="CHEBI:58210"/>
    </ligand>
</feature>
<feature type="active site" description="Proton donor" evidence="9 11">
    <location>
        <position position="109"/>
    </location>
</feature>
<evidence type="ECO:0000256" key="1">
    <source>
        <dbReference type="ARBA" id="ARBA00001917"/>
    </source>
</evidence>
<keyword evidence="2 9" id="KW-0820">tRNA-binding</keyword>
<evidence type="ECO:0000256" key="3">
    <source>
        <dbReference type="ARBA" id="ARBA00022630"/>
    </source>
</evidence>
<dbReference type="HAMAP" id="MF_02041">
    <property type="entry name" value="DusA_subfam"/>
    <property type="match status" value="1"/>
</dbReference>
<evidence type="ECO:0000259" key="13">
    <source>
        <dbReference type="Pfam" id="PF01207"/>
    </source>
</evidence>
<dbReference type="PIRSF" id="PIRSF006621">
    <property type="entry name" value="Dus"/>
    <property type="match status" value="1"/>
</dbReference>
<keyword evidence="5 9" id="KW-0819">tRNA processing</keyword>
<comment type="caution">
    <text evidence="9">Lacks conserved residue(s) required for the propagation of feature annotation.</text>
</comment>
<keyword evidence="3 9" id="KW-0285">Flavoprotein</keyword>
<dbReference type="EMBL" id="SOZD01000001">
    <property type="protein sequence ID" value="TFF27543.1"/>
    <property type="molecule type" value="Genomic_DNA"/>
</dbReference>
<evidence type="ECO:0000256" key="4">
    <source>
        <dbReference type="ARBA" id="ARBA00022643"/>
    </source>
</evidence>
<dbReference type="InterPro" id="IPR013785">
    <property type="entry name" value="Aldolase_TIM"/>
</dbReference>
<comment type="similarity">
    <text evidence="9">Belongs to the Dus family. DusA subfamily.</text>
</comment>
<comment type="function">
    <text evidence="9">Catalyzes the synthesis of 5,6-dihydrouridine (D), a modified base found in the D-loop of most tRNAs, via the reduction of the C5-C6 double bond in target uridines. Specifically modifies U20 and U20a in tRNAs.</text>
</comment>
<feature type="site" description="Interacts with tRNA" evidence="9">
    <location>
        <position position="196"/>
    </location>
</feature>
<accession>A0A4Y8RUB9</accession>
<feature type="site" description="Interacts with tRNA; defines subfamily-specific binding signature" evidence="9">
    <location>
        <position position="312"/>
    </location>
</feature>
<keyword evidence="4 9" id="KW-0288">FMN</keyword>
<gene>
    <name evidence="9 14" type="primary">dusA</name>
    <name evidence="14" type="ORF">E3C22_03540</name>
</gene>
<dbReference type="RefSeq" id="WP_134760256.1">
    <property type="nucleotide sequence ID" value="NZ_SOZD01000001.1"/>
</dbReference>
<dbReference type="InterPro" id="IPR004653">
    <property type="entry name" value="DusA"/>
</dbReference>
<comment type="catalytic activity">
    <reaction evidence="9">
        <text>5,6-dihydrouridine(20) in tRNA + NAD(+) = uridine(20) in tRNA + NADH + H(+)</text>
        <dbReference type="Rhea" id="RHEA:53340"/>
        <dbReference type="Rhea" id="RHEA-COMP:13533"/>
        <dbReference type="Rhea" id="RHEA-COMP:13534"/>
        <dbReference type="ChEBI" id="CHEBI:15378"/>
        <dbReference type="ChEBI" id="CHEBI:57540"/>
        <dbReference type="ChEBI" id="CHEBI:57945"/>
        <dbReference type="ChEBI" id="CHEBI:65315"/>
        <dbReference type="ChEBI" id="CHEBI:74443"/>
        <dbReference type="EC" id="1.3.1.91"/>
    </reaction>
</comment>
<dbReference type="AlphaFoldDB" id="A0A4Y8RUB9"/>
<comment type="cofactor">
    <cofactor evidence="1 9 10 12">
        <name>FMN</name>
        <dbReference type="ChEBI" id="CHEBI:58210"/>
    </cofactor>
</comment>
<comment type="catalytic activity">
    <reaction evidence="9">
        <text>5,6-dihydrouridine(20a) in tRNA + NADP(+) = uridine(20a) in tRNA + NADPH + H(+)</text>
        <dbReference type="Rhea" id="RHEA:53344"/>
        <dbReference type="Rhea" id="RHEA-COMP:13535"/>
        <dbReference type="Rhea" id="RHEA-COMP:13536"/>
        <dbReference type="ChEBI" id="CHEBI:15378"/>
        <dbReference type="ChEBI" id="CHEBI:57783"/>
        <dbReference type="ChEBI" id="CHEBI:58349"/>
        <dbReference type="ChEBI" id="CHEBI:65315"/>
        <dbReference type="ChEBI" id="CHEBI:74443"/>
    </reaction>
</comment>
<dbReference type="GO" id="GO:0050660">
    <property type="term" value="F:flavin adenine dinucleotide binding"/>
    <property type="evidence" value="ECO:0007669"/>
    <property type="project" value="InterPro"/>
</dbReference>
<dbReference type="Gene3D" id="1.20.120.1460">
    <property type="match status" value="1"/>
</dbReference>
<dbReference type="Pfam" id="PF01207">
    <property type="entry name" value="Dus"/>
    <property type="match status" value="1"/>
</dbReference>
<dbReference type="GO" id="GO:0010181">
    <property type="term" value="F:FMN binding"/>
    <property type="evidence" value="ECO:0007669"/>
    <property type="project" value="UniProtKB-UniRule"/>
</dbReference>
<dbReference type="OrthoDB" id="9783413at2"/>
<comment type="catalytic activity">
    <reaction evidence="9">
        <text>5,6-dihydrouridine(20) in tRNA + NADP(+) = uridine(20) in tRNA + NADPH + H(+)</text>
        <dbReference type="Rhea" id="RHEA:53336"/>
        <dbReference type="Rhea" id="RHEA-COMP:13533"/>
        <dbReference type="Rhea" id="RHEA-COMP:13534"/>
        <dbReference type="ChEBI" id="CHEBI:15378"/>
        <dbReference type="ChEBI" id="CHEBI:57783"/>
        <dbReference type="ChEBI" id="CHEBI:58349"/>
        <dbReference type="ChEBI" id="CHEBI:65315"/>
        <dbReference type="ChEBI" id="CHEBI:74443"/>
        <dbReference type="EC" id="1.3.1.91"/>
    </reaction>
</comment>
<dbReference type="PANTHER" id="PTHR42907:SF1">
    <property type="entry name" value="FMN-LINKED OXIDOREDUCTASES SUPERFAMILY PROTEIN"/>
    <property type="match status" value="1"/>
</dbReference>
<proteinExistence type="inferred from homology"/>
<dbReference type="InterPro" id="IPR001269">
    <property type="entry name" value="DUS_fam"/>
</dbReference>
<comment type="caution">
    <text evidence="14">The sequence shown here is derived from an EMBL/GenBank/DDBJ whole genome shotgun (WGS) entry which is preliminary data.</text>
</comment>
<dbReference type="PROSITE" id="PS01136">
    <property type="entry name" value="UPF0034"/>
    <property type="match status" value="1"/>
</dbReference>